<organismHost>
    <name type="scientific">Apodemus sylvaticus</name>
    <name type="common">European woodmouse</name>
    <dbReference type="NCBI Taxonomy" id="10129"/>
</organismHost>
<reference evidence="1" key="1">
    <citation type="journal article" date="2015" name="J. Virol.">
        <title>Out of the reservoir: Phenotypic and genotypic characterization of a novel cowpox virus isolated from a common vole.</title>
        <authorList>
            <person name="Hoffmann D."/>
            <person name="Franke A."/>
            <person name="Jenckel M."/>
            <person name="Tamosiunaite A."/>
            <person name="Schluckebier J."/>
            <person name="Granzow H."/>
            <person name="Hoffmann B."/>
            <person name="Fischer S."/>
            <person name="Ulrich R.G."/>
            <person name="Hoper D."/>
            <person name="Goller K."/>
            <person name="Osterrieder N."/>
            <person name="Beer M."/>
        </authorList>
    </citation>
    <scope>NUCLEOTIDE SEQUENCE [LARGE SCALE GENOMIC DNA]</scope>
    <source>
        <strain evidence="1">RatPox09</strain>
    </source>
</reference>
<protein>
    <submittedName>
        <fullName evidence="1">Uncharacterized protein</fullName>
    </submittedName>
</protein>
<dbReference type="Proteomes" id="UP000164362">
    <property type="component" value="Segment"/>
</dbReference>
<organismHost>
    <name type="scientific">Loxodonta africana</name>
    <name type="common">African elephant</name>
    <dbReference type="NCBI Taxonomy" id="9785"/>
</organismHost>
<proteinExistence type="predicted"/>
<organismHost>
    <name type="scientific">Bos taurus</name>
    <name type="common">Bovine</name>
    <dbReference type="NCBI Taxonomy" id="9913"/>
</organismHost>
<gene>
    <name evidence="1" type="primary">gCPXV0250</name>
</gene>
<dbReference type="EMBL" id="LN864565">
    <property type="protein sequence ID" value="CRL86484.1"/>
    <property type="molecule type" value="Genomic_DNA"/>
</dbReference>
<organismHost>
    <name type="scientific">Microtus agrestis</name>
    <name type="common">Short-tailed field vole</name>
    <dbReference type="NCBI Taxonomy" id="29092"/>
</organismHost>
<name>A0A0K2YS24_COWPX</name>
<organismHost>
    <name type="scientific">Myodes glareolus</name>
    <name type="common">Bank vole</name>
    <name type="synonym">Clethrionomys glareolus</name>
    <dbReference type="NCBI Taxonomy" id="447135"/>
</organismHost>
<organismHost>
    <name type="scientific">Felis catus</name>
    <name type="common">Cat</name>
    <name type="synonym">Felis silvestris catus</name>
    <dbReference type="NCBI Taxonomy" id="9685"/>
</organismHost>
<organismHost>
    <name type="scientific">Homo sapiens</name>
    <name type="common">Human</name>
    <dbReference type="NCBI Taxonomy" id="9606"/>
</organismHost>
<organismHost>
    <name type="scientific">Mus musculus</name>
    <name type="common">Mouse</name>
    <dbReference type="NCBI Taxonomy" id="10090"/>
</organismHost>
<organism evidence="1">
    <name type="scientific">Cowpox virus</name>
    <name type="common">CPV</name>
    <dbReference type="NCBI Taxonomy" id="10243"/>
    <lineage>
        <taxon>Viruses</taxon>
        <taxon>Varidnaviria</taxon>
        <taxon>Bamfordvirae</taxon>
        <taxon>Nucleocytoviricota</taxon>
        <taxon>Pokkesviricetes</taxon>
        <taxon>Chitovirales</taxon>
        <taxon>Poxviridae</taxon>
        <taxon>Chordopoxvirinae</taxon>
        <taxon>Orthopoxvirus</taxon>
        <taxon>Orthopoxvirus cowpox</taxon>
    </lineage>
</organism>
<sequence>MIERILFPTMSGTSRSPPSYLFIRKNVILDIVQIIKKPIYVRYCRNCFSQLLKNDGSDL</sequence>
<reference evidence="1" key="2">
    <citation type="submission" date="2015-05" db="EMBL/GenBank/DDBJ databases">
        <title>Utilizing next-generation sequencing to resolve the backbone and inform taxonomy of the Core Goodeniaceae.</title>
        <authorList>
            <person name="Michener P.S."/>
            <person name="Gardner A.G."/>
            <person name="Jabaily R.S."/>
            <person name="Sessa E."/>
        </authorList>
    </citation>
    <scope>NUCLEOTIDE SEQUENCE</scope>
    <source>
        <strain evidence="1">RatPox09</strain>
    </source>
</reference>
<evidence type="ECO:0000313" key="1">
    <source>
        <dbReference type="EMBL" id="CRL86484.1"/>
    </source>
</evidence>
<accession>A0A0K2YS24</accession>